<evidence type="ECO:0000313" key="6">
    <source>
        <dbReference type="Proteomes" id="UP001501319"/>
    </source>
</evidence>
<evidence type="ECO:0000256" key="1">
    <source>
        <dbReference type="ARBA" id="ARBA00006754"/>
    </source>
</evidence>
<dbReference type="InterPro" id="IPR025736">
    <property type="entry name" value="PucR_C-HTH_dom"/>
</dbReference>
<keyword evidence="6" id="KW-1185">Reference proteome</keyword>
<gene>
    <name evidence="5" type="ORF">GCM10009744_41380</name>
</gene>
<feature type="domain" description="RsbT co-antagonist protein RsbRD N-terminal" evidence="3">
    <location>
        <begin position="23"/>
        <end position="161"/>
    </location>
</feature>
<evidence type="ECO:0000259" key="4">
    <source>
        <dbReference type="Pfam" id="PF17853"/>
    </source>
</evidence>
<dbReference type="PANTHER" id="PTHR33744:SF1">
    <property type="entry name" value="DNA-BINDING TRANSCRIPTIONAL ACTIVATOR ADER"/>
    <property type="match status" value="1"/>
</dbReference>
<dbReference type="Gene3D" id="1.10.10.2840">
    <property type="entry name" value="PucR C-terminal helix-turn-helix domain"/>
    <property type="match status" value="1"/>
</dbReference>
<dbReference type="InterPro" id="IPR041522">
    <property type="entry name" value="CdaR_GGDEF"/>
</dbReference>
<dbReference type="PANTHER" id="PTHR33744">
    <property type="entry name" value="CARBOHYDRATE DIACID REGULATOR"/>
    <property type="match status" value="1"/>
</dbReference>
<feature type="domain" description="CdaR GGDEF-like" evidence="4">
    <location>
        <begin position="176"/>
        <end position="281"/>
    </location>
</feature>
<dbReference type="EMBL" id="BAAANE010000007">
    <property type="protein sequence ID" value="GAA1646122.1"/>
    <property type="molecule type" value="Genomic_DNA"/>
</dbReference>
<feature type="domain" description="PucR C-terminal helix-turn-helix" evidence="2">
    <location>
        <begin position="332"/>
        <end position="390"/>
    </location>
</feature>
<dbReference type="InterPro" id="IPR051448">
    <property type="entry name" value="CdaR-like_regulators"/>
</dbReference>
<evidence type="ECO:0000259" key="3">
    <source>
        <dbReference type="Pfam" id="PF14361"/>
    </source>
</evidence>
<dbReference type="Pfam" id="PF13556">
    <property type="entry name" value="HTH_30"/>
    <property type="match status" value="1"/>
</dbReference>
<dbReference type="Pfam" id="PF17853">
    <property type="entry name" value="GGDEF_2"/>
    <property type="match status" value="1"/>
</dbReference>
<evidence type="ECO:0000313" key="5">
    <source>
        <dbReference type="EMBL" id="GAA1646122.1"/>
    </source>
</evidence>
<accession>A0ABN2FH03</accession>
<dbReference type="Proteomes" id="UP001501319">
    <property type="component" value="Unassembled WGS sequence"/>
</dbReference>
<organism evidence="5 6">
    <name type="scientific">Kribbella alba</name>
    <dbReference type="NCBI Taxonomy" id="190197"/>
    <lineage>
        <taxon>Bacteria</taxon>
        <taxon>Bacillati</taxon>
        <taxon>Actinomycetota</taxon>
        <taxon>Actinomycetes</taxon>
        <taxon>Propionibacteriales</taxon>
        <taxon>Kribbellaceae</taxon>
        <taxon>Kribbella</taxon>
    </lineage>
</organism>
<comment type="caution">
    <text evidence="5">The sequence shown here is derived from an EMBL/GenBank/DDBJ whole genome shotgun (WGS) entry which is preliminary data.</text>
</comment>
<dbReference type="InterPro" id="IPR042070">
    <property type="entry name" value="PucR_C-HTH_sf"/>
</dbReference>
<dbReference type="Pfam" id="PF14361">
    <property type="entry name" value="RsbRD_N"/>
    <property type="match status" value="1"/>
</dbReference>
<reference evidence="5 6" key="1">
    <citation type="journal article" date="2019" name="Int. J. Syst. Evol. Microbiol.">
        <title>The Global Catalogue of Microorganisms (GCM) 10K type strain sequencing project: providing services to taxonomists for standard genome sequencing and annotation.</title>
        <authorList>
            <consortium name="The Broad Institute Genomics Platform"/>
            <consortium name="The Broad Institute Genome Sequencing Center for Infectious Disease"/>
            <person name="Wu L."/>
            <person name="Ma J."/>
        </authorList>
    </citation>
    <scope>NUCLEOTIDE SEQUENCE [LARGE SCALE GENOMIC DNA]</scope>
    <source>
        <strain evidence="5 6">JCM 14306</strain>
    </source>
</reference>
<sequence length="396" mass="43453">MYEDAELDRQIARLATALLSRLDELAETMAEWIQGEVTAYVDSELVPYADLREDCRAQLRSILPTLCGPEAADISYARHSGRQRAALGVPLAKVMEAYRVGGRFIWEALVAEAQNTRLLGSEALVRAASRIWLILDDFTDAMAGAYRDAVAERIVAQEHERSALVAALLEARITEHETLWEAAEILRISHRGPFVVVAAEVPEVGRRAFPDMEVRLRSVGMSSAWRLLADLQVGIVVLPESGRMDQLVAALTVHAEHRVGVSPRYSRLDGTREALRFAKFAILGTAAGTKVTLFDSSPLAVTAASTPEVMARIVNSTLGPLDTTPAADREVLLDTLEAWRDCGGSTERAAKQLFVHPNTVRQRLRRIAELTGCTLTAPRDVARLCLALEAVRQQAL</sequence>
<evidence type="ECO:0000259" key="2">
    <source>
        <dbReference type="Pfam" id="PF13556"/>
    </source>
</evidence>
<name>A0ABN2FH03_9ACTN</name>
<proteinExistence type="inferred from homology"/>
<dbReference type="InterPro" id="IPR025751">
    <property type="entry name" value="RsbRD_N_dom"/>
</dbReference>
<protein>
    <submittedName>
        <fullName evidence="5">Helix-turn-helix domain-containing protein</fullName>
    </submittedName>
</protein>
<comment type="similarity">
    <text evidence="1">Belongs to the CdaR family.</text>
</comment>